<keyword evidence="4" id="KW-0472">Membrane</keyword>
<comment type="caution">
    <text evidence="6">The sequence shown here is derived from an EMBL/GenBank/DDBJ whole genome shotgun (WGS) entry which is preliminary data.</text>
</comment>
<dbReference type="InterPro" id="IPR009057">
    <property type="entry name" value="Homeodomain-like_sf"/>
</dbReference>
<keyword evidence="1" id="KW-0805">Transcription regulation</keyword>
<evidence type="ECO:0000256" key="2">
    <source>
        <dbReference type="ARBA" id="ARBA00023125"/>
    </source>
</evidence>
<gene>
    <name evidence="6" type="ORF">ENO10_02365</name>
</gene>
<evidence type="ECO:0000313" key="6">
    <source>
        <dbReference type="EMBL" id="HER40042.1"/>
    </source>
</evidence>
<dbReference type="InterPro" id="IPR018060">
    <property type="entry name" value="HTH_AraC"/>
</dbReference>
<keyword evidence="4" id="KW-0812">Transmembrane</keyword>
<dbReference type="Pfam" id="PF12833">
    <property type="entry name" value="HTH_18"/>
    <property type="match status" value="1"/>
</dbReference>
<evidence type="ECO:0000256" key="3">
    <source>
        <dbReference type="ARBA" id="ARBA00023163"/>
    </source>
</evidence>
<feature type="non-terminal residue" evidence="6">
    <location>
        <position position="1"/>
    </location>
</feature>
<dbReference type="InterPro" id="IPR018062">
    <property type="entry name" value="HTH_AraC-typ_CS"/>
</dbReference>
<dbReference type="EMBL" id="DSEE01000174">
    <property type="protein sequence ID" value="HER40042.1"/>
    <property type="molecule type" value="Genomic_DNA"/>
</dbReference>
<evidence type="ECO:0000259" key="5">
    <source>
        <dbReference type="PROSITE" id="PS01124"/>
    </source>
</evidence>
<accession>A0A7C2MDE6</accession>
<keyword evidence="4" id="KW-1133">Transmembrane helix</keyword>
<dbReference type="PANTHER" id="PTHR43280">
    <property type="entry name" value="ARAC-FAMILY TRANSCRIPTIONAL REGULATOR"/>
    <property type="match status" value="1"/>
</dbReference>
<keyword evidence="2" id="KW-0238">DNA-binding</keyword>
<organism evidence="6">
    <name type="scientific">Salinimicrobium catena</name>
    <dbReference type="NCBI Taxonomy" id="390640"/>
    <lineage>
        <taxon>Bacteria</taxon>
        <taxon>Pseudomonadati</taxon>
        <taxon>Bacteroidota</taxon>
        <taxon>Flavobacteriia</taxon>
        <taxon>Flavobacteriales</taxon>
        <taxon>Flavobacteriaceae</taxon>
        <taxon>Salinimicrobium</taxon>
    </lineage>
</organism>
<name>A0A7C2MDE6_9FLAO</name>
<dbReference type="PANTHER" id="PTHR43280:SF29">
    <property type="entry name" value="ARAC-FAMILY TRANSCRIPTIONAL REGULATOR"/>
    <property type="match status" value="1"/>
</dbReference>
<evidence type="ECO:0000256" key="4">
    <source>
        <dbReference type="SAM" id="Phobius"/>
    </source>
</evidence>
<keyword evidence="3" id="KW-0804">Transcription</keyword>
<dbReference type="InterPro" id="IPR020449">
    <property type="entry name" value="Tscrpt_reg_AraC-type_HTH"/>
</dbReference>
<dbReference type="SMART" id="SM00342">
    <property type="entry name" value="HTH_ARAC"/>
    <property type="match status" value="1"/>
</dbReference>
<protein>
    <submittedName>
        <fullName evidence="6">AraC family transcriptional regulator</fullName>
    </submittedName>
</protein>
<dbReference type="SUPFAM" id="SSF46689">
    <property type="entry name" value="Homeodomain-like"/>
    <property type="match status" value="1"/>
</dbReference>
<dbReference type="GO" id="GO:0003700">
    <property type="term" value="F:DNA-binding transcription factor activity"/>
    <property type="evidence" value="ECO:0007669"/>
    <property type="project" value="InterPro"/>
</dbReference>
<sequence length="161" mass="18811">YFHLGDYLFSIYLTGIIYLISINISFRSLNSYFQNKQVAKYAKSLLPDDETRIYLEKIRNVIENEEFYSGSHASLDEVAKKARLSRHIVSQVINESIGKTFFEYLAQCRIDRAKVLLKDPKYHNITIDEISFMVGYNSRSAFNRVFKSLAGMTPTEYRNHK</sequence>
<dbReference type="PROSITE" id="PS00041">
    <property type="entry name" value="HTH_ARAC_FAMILY_1"/>
    <property type="match status" value="1"/>
</dbReference>
<dbReference type="PRINTS" id="PR00032">
    <property type="entry name" value="HTHARAC"/>
</dbReference>
<evidence type="ECO:0000256" key="1">
    <source>
        <dbReference type="ARBA" id="ARBA00023015"/>
    </source>
</evidence>
<dbReference type="Proteomes" id="UP000885753">
    <property type="component" value="Unassembled WGS sequence"/>
</dbReference>
<dbReference type="Gene3D" id="1.10.10.60">
    <property type="entry name" value="Homeodomain-like"/>
    <property type="match status" value="2"/>
</dbReference>
<dbReference type="PROSITE" id="PS01124">
    <property type="entry name" value="HTH_ARAC_FAMILY_2"/>
    <property type="match status" value="1"/>
</dbReference>
<reference evidence="6" key="1">
    <citation type="journal article" date="2020" name="mSystems">
        <title>Genome- and Community-Level Interaction Insights into Carbon Utilization and Element Cycling Functions of Hydrothermarchaeota in Hydrothermal Sediment.</title>
        <authorList>
            <person name="Zhou Z."/>
            <person name="Liu Y."/>
            <person name="Xu W."/>
            <person name="Pan J."/>
            <person name="Luo Z.H."/>
            <person name="Li M."/>
        </authorList>
    </citation>
    <scope>NUCLEOTIDE SEQUENCE [LARGE SCALE GENOMIC DNA]</scope>
    <source>
        <strain evidence="6">SpSt-1235</strain>
    </source>
</reference>
<dbReference type="AlphaFoldDB" id="A0A7C2MDE6"/>
<feature type="transmembrane region" description="Helical" evidence="4">
    <location>
        <begin position="6"/>
        <end position="26"/>
    </location>
</feature>
<dbReference type="GO" id="GO:0043565">
    <property type="term" value="F:sequence-specific DNA binding"/>
    <property type="evidence" value="ECO:0007669"/>
    <property type="project" value="InterPro"/>
</dbReference>
<feature type="domain" description="HTH araC/xylS-type" evidence="5">
    <location>
        <begin position="56"/>
        <end position="160"/>
    </location>
</feature>
<proteinExistence type="predicted"/>